<protein>
    <recommendedName>
        <fullName evidence="1">Mating factor alpha</fullName>
    </recommendedName>
</protein>
<dbReference type="Pfam" id="PF05436">
    <property type="entry name" value="MF_alpha_N"/>
    <property type="match status" value="1"/>
</dbReference>
<organism evidence="4">
    <name type="scientific">Saccharomyces paradoxus</name>
    <name type="common">Yeast</name>
    <name type="synonym">Saccharomyces douglasii</name>
    <dbReference type="NCBI Taxonomy" id="27291"/>
    <lineage>
        <taxon>Eukaryota</taxon>
        <taxon>Fungi</taxon>
        <taxon>Dikarya</taxon>
        <taxon>Ascomycota</taxon>
        <taxon>Saccharomycotina</taxon>
        <taxon>Saccharomycetes</taxon>
        <taxon>Saccharomycetales</taxon>
        <taxon>Saccharomycetaceae</taxon>
        <taxon>Saccharomyces</taxon>
    </lineage>
</organism>
<dbReference type="GO" id="GO:0000750">
    <property type="term" value="P:pheromone-dependent signal transduction involved in conjugation with cellular fusion"/>
    <property type="evidence" value="ECO:0007669"/>
    <property type="project" value="UniProtKB-UniRule"/>
</dbReference>
<dbReference type="GO" id="GO:0007618">
    <property type="term" value="P:mating"/>
    <property type="evidence" value="ECO:0007669"/>
    <property type="project" value="UniProtKB-UniRule"/>
</dbReference>
<dbReference type="InterPro" id="IPR016326">
    <property type="entry name" value="Mating_factor_a"/>
</dbReference>
<evidence type="ECO:0000256" key="2">
    <source>
        <dbReference type="SAM" id="SignalP"/>
    </source>
</evidence>
<feature type="domain" description="Mating factor alpha precursor N-terminal" evidence="3">
    <location>
        <begin position="1"/>
        <end position="86"/>
    </location>
</feature>
<dbReference type="GO" id="GO:0005576">
    <property type="term" value="C:extracellular region"/>
    <property type="evidence" value="ECO:0007669"/>
    <property type="project" value="UniProtKB-UniRule"/>
</dbReference>
<dbReference type="PIRSF" id="PIRSF001866">
    <property type="entry name" value="Mating_factor_alpha"/>
    <property type="match status" value="1"/>
</dbReference>
<evidence type="ECO:0000256" key="1">
    <source>
        <dbReference type="PIRNR" id="PIRNR001866"/>
    </source>
</evidence>
<dbReference type="AlphaFoldDB" id="A0A291L9U2"/>
<feature type="chain" id="PRO_5012290475" description="Mating factor alpha" evidence="2">
    <location>
        <begin position="20"/>
        <end position="202"/>
    </location>
</feature>
<keyword evidence="1" id="KW-0588">Pheromone</keyword>
<evidence type="ECO:0000259" key="3">
    <source>
        <dbReference type="Pfam" id="PF05436"/>
    </source>
</evidence>
<name>A0A291L9U2_SACPA</name>
<dbReference type="InterPro" id="IPR008675">
    <property type="entry name" value="Mating_factor_alpha_N"/>
</dbReference>
<dbReference type="InterPro" id="IPR006742">
    <property type="entry name" value="Mating_factor_alpha_C"/>
</dbReference>
<evidence type="ECO:0000313" key="4">
    <source>
        <dbReference type="EMBL" id="ATI15574.1"/>
    </source>
</evidence>
<proteinExistence type="predicted"/>
<dbReference type="Pfam" id="PF04648">
    <property type="entry name" value="MF_alpha"/>
    <property type="match status" value="5"/>
</dbReference>
<accession>A0A291L9U2</accession>
<reference evidence="4" key="1">
    <citation type="journal article" date="2017" name="Mol. Biol. Evol.">
        <title>Diminishing returns on intragenic repeat number expansion in the production of signalling peptides.</title>
        <authorList>
            <person name="Rogers D.W."/>
            <person name="McConnell E."/>
            <person name="Miller E.L."/>
            <person name="Greig D."/>
        </authorList>
    </citation>
    <scope>NUCLEOTIDE SEQUENCE</scope>
    <source>
        <strain evidence="4">LL12-010</strain>
    </source>
</reference>
<gene>
    <name evidence="4" type="primary">MFalpha1</name>
</gene>
<dbReference type="EMBL" id="MF671739">
    <property type="protein sequence ID" value="ATI15574.1"/>
    <property type="molecule type" value="Genomic_DNA"/>
</dbReference>
<dbReference type="GO" id="GO:0000772">
    <property type="term" value="F:mating pheromone activity"/>
    <property type="evidence" value="ECO:0007669"/>
    <property type="project" value="InterPro"/>
</dbReference>
<keyword evidence="2" id="KW-0732">Signal</keyword>
<feature type="signal peptide" evidence="2">
    <location>
        <begin position="1"/>
        <end position="19"/>
    </location>
</feature>
<sequence>MRFCSVFTAFLFAASSALTAPVNTTTEDETAQIPAEAIIGYLDLEGDFDVAVLPFSNSTNNGLLFINTTIANIAAEEEGVTLNKREADAWHWLQLKPGQPMYKREAEAEADAEAWHWLQLKPGQPMYKREAEAEADAEAWHWLQLKPGQPMYKREAEAEADAEAWHWLQLKPGQPMYKREAEAEADAEAWHWLQLKPGQPIY</sequence>